<dbReference type="Proteomes" id="UP001165653">
    <property type="component" value="Unassembled WGS sequence"/>
</dbReference>
<reference evidence="1" key="1">
    <citation type="submission" date="2022-10" db="EMBL/GenBank/DDBJ databases">
        <title>Luteolibacter sp. GHJ8, whole genome shotgun sequencing project.</title>
        <authorList>
            <person name="Zhao G."/>
            <person name="Shen L."/>
        </authorList>
    </citation>
    <scope>NUCLEOTIDE SEQUENCE</scope>
    <source>
        <strain evidence="1">GHJ8</strain>
    </source>
</reference>
<dbReference type="RefSeq" id="WP_264516486.1">
    <property type="nucleotide sequence ID" value="NZ_JAPDDR010000020.1"/>
</dbReference>
<dbReference type="EMBL" id="JAPDDR010000020">
    <property type="protein sequence ID" value="MCW1916867.1"/>
    <property type="molecule type" value="Genomic_DNA"/>
</dbReference>
<gene>
    <name evidence="1" type="ORF">OJ996_24980</name>
</gene>
<accession>A0ABT3GAK9</accession>
<comment type="caution">
    <text evidence="1">The sequence shown here is derived from an EMBL/GenBank/DDBJ whole genome shotgun (WGS) entry which is preliminary data.</text>
</comment>
<evidence type="ECO:0000313" key="2">
    <source>
        <dbReference type="Proteomes" id="UP001165653"/>
    </source>
</evidence>
<name>A0ABT3GAK9_9BACT</name>
<protein>
    <submittedName>
        <fullName evidence="1">Uncharacterized protein</fullName>
    </submittedName>
</protein>
<evidence type="ECO:0000313" key="1">
    <source>
        <dbReference type="EMBL" id="MCW1916867.1"/>
    </source>
</evidence>
<sequence>MGVIYSVFPLVSEITEWLDKEGIPYPAISNPRMPTLVELDEALEHLDGVEVSDSGLIQSTDPARPGEWTQIVITDTDSGEGACEFYFSKGSDEVVLRVLQKVTALCGPHVVLDDSATWPVLVTPEEPLEDLLLRYRNPWPDDD</sequence>
<organism evidence="1 2">
    <name type="scientific">Luteolibacter rhizosphaerae</name>
    <dbReference type="NCBI Taxonomy" id="2989719"/>
    <lineage>
        <taxon>Bacteria</taxon>
        <taxon>Pseudomonadati</taxon>
        <taxon>Verrucomicrobiota</taxon>
        <taxon>Verrucomicrobiia</taxon>
        <taxon>Verrucomicrobiales</taxon>
        <taxon>Verrucomicrobiaceae</taxon>
        <taxon>Luteolibacter</taxon>
    </lineage>
</organism>
<proteinExistence type="predicted"/>
<keyword evidence="2" id="KW-1185">Reference proteome</keyword>